<reference evidence="2" key="1">
    <citation type="submission" date="2023-06" db="EMBL/GenBank/DDBJ databases">
        <title>Genome sequence of Methanosarcinaceae archaeon Ag5.</title>
        <authorList>
            <person name="Protasov E."/>
            <person name="Platt K."/>
            <person name="Poehlein A."/>
            <person name="Daniel R."/>
            <person name="Brune A."/>
        </authorList>
    </citation>
    <scope>NUCLEOTIDE SEQUENCE</scope>
    <source>
        <strain evidence="2">Ag5</strain>
    </source>
</reference>
<dbReference type="EMBL" id="JAWDKD010000013">
    <property type="protein sequence ID" value="MDV0446778.1"/>
    <property type="molecule type" value="Genomic_DNA"/>
</dbReference>
<evidence type="ECO:0000313" key="3">
    <source>
        <dbReference type="Proteomes" id="UP001271789"/>
    </source>
</evidence>
<accession>A0AAE4MKF7</accession>
<gene>
    <name evidence="2" type="ORF">MsAg5_06340</name>
</gene>
<feature type="transmembrane region" description="Helical" evidence="1">
    <location>
        <begin position="62"/>
        <end position="78"/>
    </location>
</feature>
<keyword evidence="1" id="KW-1133">Transmembrane helix</keyword>
<organism evidence="2 3">
    <name type="scientific">Methanolapillus africanus</name>
    <dbReference type="NCBI Taxonomy" id="3028297"/>
    <lineage>
        <taxon>Archaea</taxon>
        <taxon>Methanobacteriati</taxon>
        <taxon>Methanobacteriota</taxon>
        <taxon>Stenosarchaea group</taxon>
        <taxon>Methanomicrobia</taxon>
        <taxon>Methanosarcinales</taxon>
        <taxon>Methanosarcinaceae</taxon>
        <taxon>Methanolapillus</taxon>
    </lineage>
</organism>
<comment type="caution">
    <text evidence="2">The sequence shown here is derived from an EMBL/GenBank/DDBJ whole genome shotgun (WGS) entry which is preliminary data.</text>
</comment>
<evidence type="ECO:0000313" key="2">
    <source>
        <dbReference type="EMBL" id="MDV0446778.1"/>
    </source>
</evidence>
<dbReference type="Proteomes" id="UP001271789">
    <property type="component" value="Unassembled WGS sequence"/>
</dbReference>
<name>A0AAE4MKF7_9EURY</name>
<keyword evidence="3" id="KW-1185">Reference proteome</keyword>
<feature type="transmembrane region" description="Helical" evidence="1">
    <location>
        <begin position="7"/>
        <end position="26"/>
    </location>
</feature>
<sequence>MIVKSQMIFLFLIFSLLIFFSIIFFYHFFSIIFIWYFFLFKNLFLFYFEIRSVRRVSIQKLLIIYAKMSIISIIYLYLKKIKLFV</sequence>
<dbReference type="AlphaFoldDB" id="A0AAE4MKF7"/>
<proteinExistence type="predicted"/>
<feature type="transmembrane region" description="Helical" evidence="1">
    <location>
        <begin position="32"/>
        <end position="50"/>
    </location>
</feature>
<keyword evidence="1" id="KW-0472">Membrane</keyword>
<protein>
    <submittedName>
        <fullName evidence="2">Uncharacterized protein</fullName>
    </submittedName>
</protein>
<keyword evidence="1" id="KW-0812">Transmembrane</keyword>
<evidence type="ECO:0000256" key="1">
    <source>
        <dbReference type="SAM" id="Phobius"/>
    </source>
</evidence>